<proteinExistence type="predicted"/>
<dbReference type="GO" id="GO:0004674">
    <property type="term" value="F:protein serine/threonine kinase activity"/>
    <property type="evidence" value="ECO:0007669"/>
    <property type="project" value="UniProtKB-EC"/>
</dbReference>
<dbReference type="InterPro" id="IPR032675">
    <property type="entry name" value="LRR_dom_sf"/>
</dbReference>
<dbReference type="InterPro" id="IPR051824">
    <property type="entry name" value="LRR_Rcpt-Like_S/T_Kinase"/>
</dbReference>
<dbReference type="GO" id="GO:0016020">
    <property type="term" value="C:membrane"/>
    <property type="evidence" value="ECO:0007669"/>
    <property type="project" value="UniProtKB-SubCell"/>
</dbReference>
<dbReference type="EC" id="2.7.11.1" evidence="2"/>
<name>A0AAV6L7K6_9ERIC</name>
<evidence type="ECO:0000256" key="13">
    <source>
        <dbReference type="ARBA" id="ARBA00047899"/>
    </source>
</evidence>
<protein>
    <recommendedName>
        <fullName evidence="2">non-specific serine/threonine protein kinase</fullName>
        <ecNumber evidence="2">2.7.11.1</ecNumber>
    </recommendedName>
</protein>
<dbReference type="EMBL" id="JACTNZ010000002">
    <property type="protein sequence ID" value="KAG5561038.1"/>
    <property type="molecule type" value="Genomic_DNA"/>
</dbReference>
<dbReference type="Proteomes" id="UP000823749">
    <property type="component" value="Chromosome 2"/>
</dbReference>
<dbReference type="Gene3D" id="3.80.10.10">
    <property type="entry name" value="Ribonuclease Inhibitor"/>
    <property type="match status" value="3"/>
</dbReference>
<comment type="caution">
    <text evidence="16">The sequence shown here is derived from an EMBL/GenBank/DDBJ whole genome shotgun (WGS) entry which is preliminary data.</text>
</comment>
<evidence type="ECO:0000256" key="8">
    <source>
        <dbReference type="ARBA" id="ARBA00022741"/>
    </source>
</evidence>
<dbReference type="InterPro" id="IPR001611">
    <property type="entry name" value="Leu-rich_rpt"/>
</dbReference>
<dbReference type="SUPFAM" id="SSF52058">
    <property type="entry name" value="L domain-like"/>
    <property type="match status" value="1"/>
</dbReference>
<evidence type="ECO:0000256" key="10">
    <source>
        <dbReference type="ARBA" id="ARBA00023136"/>
    </source>
</evidence>
<evidence type="ECO:0000256" key="9">
    <source>
        <dbReference type="ARBA" id="ARBA00022840"/>
    </source>
</evidence>
<feature type="domain" description="Malectin" evidence="15">
    <location>
        <begin position="433"/>
        <end position="615"/>
    </location>
</feature>
<evidence type="ECO:0000256" key="6">
    <source>
        <dbReference type="ARBA" id="ARBA00022729"/>
    </source>
</evidence>
<keyword evidence="17" id="KW-1185">Reference proteome</keyword>
<dbReference type="PANTHER" id="PTHR48006">
    <property type="entry name" value="LEUCINE-RICH REPEAT-CONTAINING PROTEIN DDB_G0281931-RELATED"/>
    <property type="match status" value="1"/>
</dbReference>
<dbReference type="Pfam" id="PF11721">
    <property type="entry name" value="Malectin"/>
    <property type="match status" value="1"/>
</dbReference>
<comment type="catalytic activity">
    <reaction evidence="14">
        <text>L-seryl-[protein] + ATP = O-phospho-L-seryl-[protein] + ADP + H(+)</text>
        <dbReference type="Rhea" id="RHEA:17989"/>
        <dbReference type="Rhea" id="RHEA-COMP:9863"/>
        <dbReference type="Rhea" id="RHEA-COMP:11604"/>
        <dbReference type="ChEBI" id="CHEBI:15378"/>
        <dbReference type="ChEBI" id="CHEBI:29999"/>
        <dbReference type="ChEBI" id="CHEBI:30616"/>
        <dbReference type="ChEBI" id="CHEBI:83421"/>
        <dbReference type="ChEBI" id="CHEBI:456216"/>
        <dbReference type="EC" id="2.7.11.1"/>
    </reaction>
</comment>
<evidence type="ECO:0000259" key="15">
    <source>
        <dbReference type="Pfam" id="PF11721"/>
    </source>
</evidence>
<dbReference type="FunFam" id="2.60.120.430:FF:000004">
    <property type="entry name" value="Putative leucine-rich repeat receptor-like serine/threonine-protein kinase"/>
    <property type="match status" value="1"/>
</dbReference>
<keyword evidence="9" id="KW-0067">ATP-binding</keyword>
<organism evidence="16 17">
    <name type="scientific">Rhododendron griersonianum</name>
    <dbReference type="NCBI Taxonomy" id="479676"/>
    <lineage>
        <taxon>Eukaryota</taxon>
        <taxon>Viridiplantae</taxon>
        <taxon>Streptophyta</taxon>
        <taxon>Embryophyta</taxon>
        <taxon>Tracheophyta</taxon>
        <taxon>Spermatophyta</taxon>
        <taxon>Magnoliopsida</taxon>
        <taxon>eudicotyledons</taxon>
        <taxon>Gunneridae</taxon>
        <taxon>Pentapetalae</taxon>
        <taxon>asterids</taxon>
        <taxon>Ericales</taxon>
        <taxon>Ericaceae</taxon>
        <taxon>Ericoideae</taxon>
        <taxon>Rhodoreae</taxon>
        <taxon>Rhododendron</taxon>
    </lineage>
</organism>
<evidence type="ECO:0000256" key="7">
    <source>
        <dbReference type="ARBA" id="ARBA00022737"/>
    </source>
</evidence>
<keyword evidence="4" id="KW-0433">Leucine-rich repeat</keyword>
<dbReference type="AlphaFoldDB" id="A0AAV6L7K6"/>
<sequence>MPECRYDPLMSTQMYPKAMRSPVPLIIILFILICFGAGGTQGQTRRIPDDEMAALRAIAQQLGKTDWNLSLNECDENGNWYAPVKDGLYNSTVNCTCLGDVCHISAIYLKGQDLPGVLPKSIANLSYLRYLDLNRNFLSGSIPPEWTSTKLEFLGLSVNRLSGTIPKYLGRMISLTNLSLESNMFEGTVPAELGNLVNLQYFNLNSNNLTGELPKELLNNLTNLREVRLSSNSFTGKLPSFQSWEQLRILELEASGFEGPIPFNISHLRNLTELRIADLNGGVASNFPPLEDMREMKRLMLRSCNIFGSIPSYLGNFPALNELDLTYNRLEGNITNLEAVQWIQCRLFIDQIPNKELSYRAYPKLDHDQTNQVCYSSSIIQIDLSYNNFSEVVDNAPTCNNNNLNLFRSFSRGNNSDFAQCLKNTPCTGSRYSLHINCGGEQVTIGKTTYESDEIEGDAAEFVHQVSYWGFSSTGRIWDFQNTYYIAKNVSVLKMNDSQLYTRARLSPLSLTYYGRCLANGNYTVTLRFAEIIFRDNASYRSLGRRLFDIYIQDELDSKDFDIEAAAEGVDKATVLNFNNVAVTNHTVEIRFYWAGKGTRDIPTRGTYGPLISAISVVSRCLMDLVDPKLGSDFNKEEAMRMAKVALVCTNPSPALRPAMSAVVSMLEGKLGIEELVTDPRIYDDDFRFVALRDKYDELQHQTSSEAKTLMDLTVTGSSSTSA</sequence>
<evidence type="ECO:0000256" key="1">
    <source>
        <dbReference type="ARBA" id="ARBA00004479"/>
    </source>
</evidence>
<keyword evidence="3" id="KW-0597">Phosphoprotein</keyword>
<evidence type="ECO:0000256" key="12">
    <source>
        <dbReference type="ARBA" id="ARBA00023180"/>
    </source>
</evidence>
<accession>A0AAV6L7K6</accession>
<keyword evidence="5" id="KW-0808">Transferase</keyword>
<evidence type="ECO:0000256" key="14">
    <source>
        <dbReference type="ARBA" id="ARBA00048679"/>
    </source>
</evidence>
<keyword evidence="8" id="KW-0547">Nucleotide-binding</keyword>
<dbReference type="InterPro" id="IPR021720">
    <property type="entry name" value="Malectin_dom"/>
</dbReference>
<dbReference type="PANTHER" id="PTHR48006:SF66">
    <property type="entry name" value="PROTEIN KINASE DOMAIN-CONTAINING PROTEIN"/>
    <property type="match status" value="1"/>
</dbReference>
<comment type="catalytic activity">
    <reaction evidence="13">
        <text>L-threonyl-[protein] + ATP = O-phospho-L-threonyl-[protein] + ADP + H(+)</text>
        <dbReference type="Rhea" id="RHEA:46608"/>
        <dbReference type="Rhea" id="RHEA-COMP:11060"/>
        <dbReference type="Rhea" id="RHEA-COMP:11605"/>
        <dbReference type="ChEBI" id="CHEBI:15378"/>
        <dbReference type="ChEBI" id="CHEBI:30013"/>
        <dbReference type="ChEBI" id="CHEBI:30616"/>
        <dbReference type="ChEBI" id="CHEBI:61977"/>
        <dbReference type="ChEBI" id="CHEBI:456216"/>
        <dbReference type="EC" id="2.7.11.1"/>
    </reaction>
</comment>
<evidence type="ECO:0000256" key="3">
    <source>
        <dbReference type="ARBA" id="ARBA00022553"/>
    </source>
</evidence>
<evidence type="ECO:0000256" key="2">
    <source>
        <dbReference type="ARBA" id="ARBA00012513"/>
    </source>
</evidence>
<reference evidence="16" key="1">
    <citation type="submission" date="2020-08" db="EMBL/GenBank/DDBJ databases">
        <title>Plant Genome Project.</title>
        <authorList>
            <person name="Zhang R.-G."/>
        </authorList>
    </citation>
    <scope>NUCLEOTIDE SEQUENCE</scope>
    <source>
        <strain evidence="16">WSP0</strain>
        <tissue evidence="16">Leaf</tissue>
    </source>
</reference>
<keyword evidence="7" id="KW-0677">Repeat</keyword>
<keyword evidence="6" id="KW-0732">Signal</keyword>
<evidence type="ECO:0000256" key="5">
    <source>
        <dbReference type="ARBA" id="ARBA00022679"/>
    </source>
</evidence>
<evidence type="ECO:0000313" key="16">
    <source>
        <dbReference type="EMBL" id="KAG5561038.1"/>
    </source>
</evidence>
<evidence type="ECO:0000256" key="4">
    <source>
        <dbReference type="ARBA" id="ARBA00022614"/>
    </source>
</evidence>
<evidence type="ECO:0000313" key="17">
    <source>
        <dbReference type="Proteomes" id="UP000823749"/>
    </source>
</evidence>
<comment type="subcellular location">
    <subcellularLocation>
        <location evidence="1">Membrane</location>
        <topology evidence="1">Single-pass type I membrane protein</topology>
    </subcellularLocation>
</comment>
<keyword evidence="11" id="KW-0675">Receptor</keyword>
<dbReference type="Pfam" id="PF00560">
    <property type="entry name" value="LRR_1"/>
    <property type="match status" value="4"/>
</dbReference>
<keyword evidence="12" id="KW-0325">Glycoprotein</keyword>
<evidence type="ECO:0000256" key="11">
    <source>
        <dbReference type="ARBA" id="ARBA00023170"/>
    </source>
</evidence>
<gene>
    <name evidence="16" type="ORF">RHGRI_004154</name>
</gene>
<keyword evidence="10" id="KW-0472">Membrane</keyword>
<dbReference type="FunFam" id="3.80.10.10:FF:000041">
    <property type="entry name" value="LRR receptor-like serine/threonine-protein kinase ERECTA"/>
    <property type="match status" value="1"/>
</dbReference>
<dbReference type="Gene3D" id="2.60.120.430">
    <property type="entry name" value="Galactose-binding lectin"/>
    <property type="match status" value="1"/>
</dbReference>
<dbReference type="GO" id="GO:0005524">
    <property type="term" value="F:ATP binding"/>
    <property type="evidence" value="ECO:0007669"/>
    <property type="project" value="UniProtKB-KW"/>
</dbReference>